<proteinExistence type="predicted"/>
<protein>
    <submittedName>
        <fullName evidence="2">Uncharacterized protein</fullName>
    </submittedName>
</protein>
<accession>A0A2U3LI25</accession>
<feature type="transmembrane region" description="Helical" evidence="1">
    <location>
        <begin position="144"/>
        <end position="162"/>
    </location>
</feature>
<gene>
    <name evidence="2" type="ORF">SBF1_5220004</name>
</gene>
<keyword evidence="1" id="KW-1133">Transmembrane helix</keyword>
<evidence type="ECO:0000313" key="2">
    <source>
        <dbReference type="EMBL" id="SPF51611.1"/>
    </source>
</evidence>
<evidence type="ECO:0000256" key="1">
    <source>
        <dbReference type="SAM" id="Phobius"/>
    </source>
</evidence>
<dbReference type="InterPro" id="IPR048147">
    <property type="entry name" value="CBO0543-like"/>
</dbReference>
<dbReference type="AlphaFoldDB" id="A0A2U3LI25"/>
<feature type="transmembrane region" description="Helical" evidence="1">
    <location>
        <begin position="120"/>
        <end position="138"/>
    </location>
</feature>
<sequence>MILLLACLFVLSCYKWGDLSNWKSYYPTILFLIVGDFIYYYVAAAKPLWQYTAKLFPGTLTTLIIALIIYPSTVLVFLPCYPKSGAIKKVCYITVWVCLYAFLEYLALKYNYMQHCNGWNFIYSVLFDCALFPLLLIHQKKPPVAWLLSIILGFGIAFLFKLPAAY</sequence>
<name>A0A2U3LI25_9FIRM</name>
<keyword evidence="1" id="KW-0812">Transmembrane</keyword>
<dbReference type="EMBL" id="OMOF01000471">
    <property type="protein sequence ID" value="SPF51611.1"/>
    <property type="molecule type" value="Genomic_DNA"/>
</dbReference>
<feature type="transmembrane region" description="Helical" evidence="1">
    <location>
        <begin position="25"/>
        <end position="43"/>
    </location>
</feature>
<organism evidence="2 3">
    <name type="scientific">Candidatus Desulfosporosinus infrequens</name>
    <dbReference type="NCBI Taxonomy" id="2043169"/>
    <lineage>
        <taxon>Bacteria</taxon>
        <taxon>Bacillati</taxon>
        <taxon>Bacillota</taxon>
        <taxon>Clostridia</taxon>
        <taxon>Eubacteriales</taxon>
        <taxon>Desulfitobacteriaceae</taxon>
        <taxon>Desulfosporosinus</taxon>
    </lineage>
</organism>
<feature type="transmembrane region" description="Helical" evidence="1">
    <location>
        <begin position="90"/>
        <end position="108"/>
    </location>
</feature>
<feature type="transmembrane region" description="Helical" evidence="1">
    <location>
        <begin position="55"/>
        <end position="78"/>
    </location>
</feature>
<dbReference type="NCBIfam" id="NF041644">
    <property type="entry name" value="CBO0543_fam"/>
    <property type="match status" value="1"/>
</dbReference>
<dbReference type="OrthoDB" id="2628935at2"/>
<evidence type="ECO:0000313" key="3">
    <source>
        <dbReference type="Proteomes" id="UP000238916"/>
    </source>
</evidence>
<reference evidence="3" key="1">
    <citation type="submission" date="2018-02" db="EMBL/GenBank/DDBJ databases">
        <authorList>
            <person name="Hausmann B."/>
        </authorList>
    </citation>
    <scope>NUCLEOTIDE SEQUENCE [LARGE SCALE GENOMIC DNA]</scope>
    <source>
        <strain evidence="3">Peat soil MAG SbF1</strain>
    </source>
</reference>
<dbReference type="Proteomes" id="UP000238916">
    <property type="component" value="Unassembled WGS sequence"/>
</dbReference>
<keyword evidence="1" id="KW-0472">Membrane</keyword>